<dbReference type="InterPro" id="IPR034288">
    <property type="entry name" value="CuRO_1_LCC"/>
</dbReference>
<evidence type="ECO:0000256" key="3">
    <source>
        <dbReference type="ARBA" id="ARBA00004271"/>
    </source>
</evidence>
<dbReference type="Pfam" id="PF07731">
    <property type="entry name" value="Cu-oxidase_2"/>
    <property type="match status" value="1"/>
</dbReference>
<dbReference type="InterPro" id="IPR033138">
    <property type="entry name" value="Cu_oxidase_CS"/>
</dbReference>
<dbReference type="eggNOG" id="KOG1263">
    <property type="taxonomic scope" value="Eukaryota"/>
</dbReference>
<dbReference type="CDD" id="cd13897">
    <property type="entry name" value="CuRO_3_LCC_plant"/>
    <property type="match status" value="1"/>
</dbReference>
<feature type="signal peptide" evidence="13">
    <location>
        <begin position="1"/>
        <end position="21"/>
    </location>
</feature>
<evidence type="ECO:0000256" key="12">
    <source>
        <dbReference type="ARBA" id="ARBA00023185"/>
    </source>
</evidence>
<evidence type="ECO:0000256" key="6">
    <source>
        <dbReference type="ARBA" id="ARBA00022523"/>
    </source>
</evidence>
<comment type="cofactor">
    <cofactor evidence="13">
        <name>Cu cation</name>
        <dbReference type="ChEBI" id="CHEBI:23378"/>
    </cofactor>
    <text evidence="13">Binds 4 Cu cations per monomer.</text>
</comment>
<name>J3LH37_ORYBR</name>
<dbReference type="Gramene" id="OB02G39540.1">
    <property type="protein sequence ID" value="OB02G39540.1"/>
    <property type="gene ID" value="OB02G39540"/>
</dbReference>
<evidence type="ECO:0000256" key="10">
    <source>
        <dbReference type="ARBA" id="ARBA00023002"/>
    </source>
</evidence>
<dbReference type="OrthoDB" id="2121828at2759"/>
<dbReference type="GO" id="GO:0048046">
    <property type="term" value="C:apoplast"/>
    <property type="evidence" value="ECO:0007669"/>
    <property type="project" value="UniProtKB-SubCell"/>
</dbReference>
<feature type="domain" description="Plastocyanin-like" evidence="15">
    <location>
        <begin position="454"/>
        <end position="565"/>
    </location>
</feature>
<comment type="catalytic activity">
    <reaction evidence="1 13">
        <text>4 hydroquinone + O2 = 4 benzosemiquinone + 2 H2O</text>
        <dbReference type="Rhea" id="RHEA:11276"/>
        <dbReference type="ChEBI" id="CHEBI:15377"/>
        <dbReference type="ChEBI" id="CHEBI:15379"/>
        <dbReference type="ChEBI" id="CHEBI:17594"/>
        <dbReference type="ChEBI" id="CHEBI:17977"/>
        <dbReference type="EC" id="1.10.3.2"/>
    </reaction>
</comment>
<evidence type="ECO:0000259" key="16">
    <source>
        <dbReference type="Pfam" id="PF07732"/>
    </source>
</evidence>
<evidence type="ECO:0000256" key="9">
    <source>
        <dbReference type="ARBA" id="ARBA00022737"/>
    </source>
</evidence>
<evidence type="ECO:0000313" key="18">
    <source>
        <dbReference type="Proteomes" id="UP000006038"/>
    </source>
</evidence>
<comment type="subcellular location">
    <subcellularLocation>
        <location evidence="3 13">Secreted</location>
        <location evidence="3 13">Extracellular space</location>
        <location evidence="3 13">Apoplast</location>
    </subcellularLocation>
</comment>
<evidence type="ECO:0000256" key="1">
    <source>
        <dbReference type="ARBA" id="ARBA00000349"/>
    </source>
</evidence>
<dbReference type="OMA" id="INVLPCD"/>
<feature type="domain" description="Plastocyanin-like" evidence="16">
    <location>
        <begin position="39"/>
        <end position="153"/>
    </location>
</feature>
<sequence>MCTAKIPAVLWLLAGVVLALAVAVSATHGARTRHYDFFITETNYTRLCREKSILTVNGQYPGPTIYARKGDLVIVNVYNHGKKNITIHWHGVDQPQNPWSDGPEFITQCPIRPGGNFSYQVILSKEEGTLWWHAHSDFDRATVLGAIVIHPKRGTTFPFKRPDKEIPVILGEWWNRDVEDVLEEAKRTGGDVVPSDANTINGQPGDMFPCSRDGTFKVEVQRGKTYLLRVINAGLTNDMFFAVAGHRLTMVGIDARYTKPLAVDYIMIAPGQTMDVLLEASRTLGSNSRYYMAARTFITLPVDTIPSNNSTATAIVEYTDSAAARAGPPDFPILPAVKDMDAAMAFLMQLRSLGNKEHPVDVPTNVDEHMLIDLAINILPCDDTDVTNASCEGPQGSNKTRFAASLNNVSFVSPAIDVLDAYYYGIGRGVYEEDFPNKPAPVFVDLTGSNDGPGLTKRGTKVKVLEYGAVVEVVFQDTSEENHPMHLHGFAFYVVGRGSGKFDERRDPATYNLVDPPYQNTVSVPKAGWAAIRFRTDNPGVWFMHCHFDRHVVWGMNTVFIVKDGKTPEAQMLPRPPNMPMC</sequence>
<dbReference type="InterPro" id="IPR011706">
    <property type="entry name" value="Cu-oxidase_C"/>
</dbReference>
<dbReference type="NCBIfam" id="TIGR03389">
    <property type="entry name" value="laccase"/>
    <property type="match status" value="1"/>
</dbReference>
<evidence type="ECO:0000259" key="14">
    <source>
        <dbReference type="Pfam" id="PF00394"/>
    </source>
</evidence>
<dbReference type="GO" id="GO:0046274">
    <property type="term" value="P:lignin catabolic process"/>
    <property type="evidence" value="ECO:0007669"/>
    <property type="project" value="UniProtKB-KW"/>
</dbReference>
<dbReference type="STRING" id="4533.J3LH37"/>
<dbReference type="AlphaFoldDB" id="J3LH37"/>
<dbReference type="PANTHER" id="PTHR11709">
    <property type="entry name" value="MULTI-COPPER OXIDASE"/>
    <property type="match status" value="1"/>
</dbReference>
<dbReference type="CDD" id="cd13875">
    <property type="entry name" value="CuRO_2_LCC_plant"/>
    <property type="match status" value="1"/>
</dbReference>
<dbReference type="InterPro" id="IPR011707">
    <property type="entry name" value="Cu-oxidase-like_N"/>
</dbReference>
<dbReference type="PANTHER" id="PTHR11709:SF262">
    <property type="entry name" value="LACCASE-14"/>
    <property type="match status" value="1"/>
</dbReference>
<organism evidence="17">
    <name type="scientific">Oryza brachyantha</name>
    <name type="common">malo sina</name>
    <dbReference type="NCBI Taxonomy" id="4533"/>
    <lineage>
        <taxon>Eukaryota</taxon>
        <taxon>Viridiplantae</taxon>
        <taxon>Streptophyta</taxon>
        <taxon>Embryophyta</taxon>
        <taxon>Tracheophyta</taxon>
        <taxon>Spermatophyta</taxon>
        <taxon>Magnoliopsida</taxon>
        <taxon>Liliopsida</taxon>
        <taxon>Poales</taxon>
        <taxon>Poaceae</taxon>
        <taxon>BOP clade</taxon>
        <taxon>Oryzoideae</taxon>
        <taxon>Oryzeae</taxon>
        <taxon>Oryzinae</taxon>
        <taxon>Oryza</taxon>
    </lineage>
</organism>
<reference evidence="17" key="1">
    <citation type="submission" date="2013-04" db="UniProtKB">
        <authorList>
            <consortium name="EnsemblPlants"/>
        </authorList>
    </citation>
    <scope>IDENTIFICATION</scope>
</reference>
<dbReference type="PROSITE" id="PS00079">
    <property type="entry name" value="MULTICOPPER_OXIDASE1"/>
    <property type="match status" value="1"/>
</dbReference>
<keyword evidence="18" id="KW-1185">Reference proteome</keyword>
<keyword evidence="10 13" id="KW-0560">Oxidoreductase</keyword>
<evidence type="ECO:0000256" key="11">
    <source>
        <dbReference type="ARBA" id="ARBA00023008"/>
    </source>
</evidence>
<dbReference type="SUPFAM" id="SSF49503">
    <property type="entry name" value="Cupredoxins"/>
    <property type="match status" value="3"/>
</dbReference>
<keyword evidence="8 13" id="KW-0479">Metal-binding</keyword>
<dbReference type="PROSITE" id="PS00080">
    <property type="entry name" value="MULTICOPPER_OXIDASE2"/>
    <property type="match status" value="1"/>
</dbReference>
<dbReference type="Pfam" id="PF07732">
    <property type="entry name" value="Cu-oxidase_3"/>
    <property type="match status" value="1"/>
</dbReference>
<evidence type="ECO:0000256" key="13">
    <source>
        <dbReference type="RuleBase" id="RU361119"/>
    </source>
</evidence>
<keyword evidence="7 13" id="KW-0964">Secreted</keyword>
<dbReference type="CDD" id="cd13849">
    <property type="entry name" value="CuRO_1_LCC_plant"/>
    <property type="match status" value="1"/>
</dbReference>
<evidence type="ECO:0000259" key="15">
    <source>
        <dbReference type="Pfam" id="PF07731"/>
    </source>
</evidence>
<dbReference type="InterPro" id="IPR008972">
    <property type="entry name" value="Cupredoxin"/>
</dbReference>
<evidence type="ECO:0000256" key="5">
    <source>
        <dbReference type="ARBA" id="ARBA00012297"/>
    </source>
</evidence>
<dbReference type="InterPro" id="IPR017761">
    <property type="entry name" value="Laccase"/>
</dbReference>
<comment type="function">
    <text evidence="2 13">Lignin degradation and detoxification of lignin-derived products.</text>
</comment>
<dbReference type="EC" id="1.10.3.2" evidence="5 13"/>
<protein>
    <recommendedName>
        <fullName evidence="5 13">Laccase</fullName>
        <ecNumber evidence="5 13">1.10.3.2</ecNumber>
    </recommendedName>
    <alternativeName>
        <fullName evidence="13">Benzenediol:oxygen oxidoreductase</fullName>
    </alternativeName>
    <alternativeName>
        <fullName evidence="13">Diphenol oxidase</fullName>
    </alternativeName>
    <alternativeName>
        <fullName evidence="13">Urishiol oxidase</fullName>
    </alternativeName>
</protein>
<keyword evidence="6 13" id="KW-0052">Apoplast</keyword>
<dbReference type="GeneID" id="102706261"/>
<keyword evidence="9 13" id="KW-0677">Repeat</keyword>
<feature type="chain" id="PRO_5005136595" description="Laccase" evidence="13">
    <location>
        <begin position="22"/>
        <end position="582"/>
    </location>
</feature>
<evidence type="ECO:0000256" key="8">
    <source>
        <dbReference type="ARBA" id="ARBA00022723"/>
    </source>
</evidence>
<dbReference type="InterPro" id="IPR045087">
    <property type="entry name" value="Cu-oxidase_fam"/>
</dbReference>
<evidence type="ECO:0000256" key="2">
    <source>
        <dbReference type="ARBA" id="ARBA00002075"/>
    </source>
</evidence>
<evidence type="ECO:0000313" key="17">
    <source>
        <dbReference type="EnsemblPlants" id="OB02G39540.1"/>
    </source>
</evidence>
<accession>J3LH37</accession>
<proteinExistence type="inferred from homology"/>
<dbReference type="InterPro" id="IPR034285">
    <property type="entry name" value="CuRO_2_LCC"/>
</dbReference>
<dbReference type="Gene3D" id="2.60.40.420">
    <property type="entry name" value="Cupredoxins - blue copper proteins"/>
    <property type="match status" value="3"/>
</dbReference>
<dbReference type="InterPro" id="IPR002355">
    <property type="entry name" value="Cu_oxidase_Cu_BS"/>
</dbReference>
<dbReference type="Proteomes" id="UP000006038">
    <property type="component" value="Unassembled WGS sequence"/>
</dbReference>
<dbReference type="Pfam" id="PF00394">
    <property type="entry name" value="Cu-oxidase"/>
    <property type="match status" value="1"/>
</dbReference>
<evidence type="ECO:0000256" key="4">
    <source>
        <dbReference type="ARBA" id="ARBA00010609"/>
    </source>
</evidence>
<dbReference type="InterPro" id="IPR034289">
    <property type="entry name" value="CuRO_3_LCC"/>
</dbReference>
<dbReference type="GO" id="GO:0052716">
    <property type="term" value="F:hydroquinone:oxygen oxidoreductase activity"/>
    <property type="evidence" value="ECO:0007669"/>
    <property type="project" value="UniProtKB-EC"/>
</dbReference>
<keyword evidence="13" id="KW-0732">Signal</keyword>
<feature type="domain" description="Plastocyanin-like" evidence="14">
    <location>
        <begin position="165"/>
        <end position="319"/>
    </location>
</feature>
<dbReference type="HOGENOM" id="CLU_006504_6_3_1"/>
<dbReference type="EnsemblPlants" id="OB02G39540.1">
    <property type="protein sequence ID" value="OB02G39540.1"/>
    <property type="gene ID" value="OB02G39540"/>
</dbReference>
<comment type="similarity">
    <text evidence="4 13">Belongs to the multicopper oxidase family.</text>
</comment>
<keyword evidence="11 13" id="KW-0186">Copper</keyword>
<dbReference type="InterPro" id="IPR001117">
    <property type="entry name" value="Cu-oxidase_2nd"/>
</dbReference>
<keyword evidence="12 13" id="KW-0439">Lignin degradation</keyword>
<evidence type="ECO:0000256" key="7">
    <source>
        <dbReference type="ARBA" id="ARBA00022525"/>
    </source>
</evidence>
<dbReference type="GO" id="GO:0005507">
    <property type="term" value="F:copper ion binding"/>
    <property type="evidence" value="ECO:0007669"/>
    <property type="project" value="InterPro"/>
</dbReference>
<dbReference type="KEGG" id="obr:102706261"/>
<gene>
    <name evidence="17" type="primary">LOC102706261</name>
</gene>